<evidence type="ECO:0000256" key="7">
    <source>
        <dbReference type="ARBA" id="ARBA00022490"/>
    </source>
</evidence>
<feature type="active site" description="Proton acceptor" evidence="16">
    <location>
        <position position="112"/>
    </location>
</feature>
<evidence type="ECO:0000256" key="15">
    <source>
        <dbReference type="ARBA" id="ARBA00040883"/>
    </source>
</evidence>
<dbReference type="HAMAP" id="MF_01274">
    <property type="entry name" value="Pantothen_kinase_3"/>
    <property type="match status" value="1"/>
</dbReference>
<evidence type="ECO:0000256" key="2">
    <source>
        <dbReference type="ARBA" id="ARBA00001958"/>
    </source>
</evidence>
<evidence type="ECO:0000256" key="16">
    <source>
        <dbReference type="HAMAP-Rule" id="MF_01274"/>
    </source>
</evidence>
<evidence type="ECO:0000256" key="10">
    <source>
        <dbReference type="ARBA" id="ARBA00022777"/>
    </source>
</evidence>
<dbReference type="PANTHER" id="PTHR34265">
    <property type="entry name" value="TYPE III PANTOTHENATE KINASE"/>
    <property type="match status" value="1"/>
</dbReference>
<comment type="cofactor">
    <cofactor evidence="2">
        <name>K(+)</name>
        <dbReference type="ChEBI" id="CHEBI:29103"/>
    </cofactor>
</comment>
<dbReference type="GO" id="GO:0015937">
    <property type="term" value="P:coenzyme A biosynthetic process"/>
    <property type="evidence" value="ECO:0007669"/>
    <property type="project" value="UniProtKB-UniRule"/>
</dbReference>
<keyword evidence="9 16" id="KW-0547">Nucleotide-binding</keyword>
<feature type="binding site" evidence="16">
    <location>
        <position position="137"/>
    </location>
    <ligand>
        <name>ATP</name>
        <dbReference type="ChEBI" id="CHEBI:30616"/>
    </ligand>
</feature>
<comment type="function">
    <text evidence="16">Catalyzes the phosphorylation of pantothenate (Pan), the first step in CoA biosynthesis.</text>
</comment>
<dbReference type="GO" id="GO:0004594">
    <property type="term" value="F:pantothenate kinase activity"/>
    <property type="evidence" value="ECO:0007669"/>
    <property type="project" value="UniProtKB-UniRule"/>
</dbReference>
<evidence type="ECO:0000256" key="14">
    <source>
        <dbReference type="ARBA" id="ARBA00038036"/>
    </source>
</evidence>
<evidence type="ECO:0000256" key="5">
    <source>
        <dbReference type="ARBA" id="ARBA00011738"/>
    </source>
</evidence>
<dbReference type="UniPathway" id="UPA00241">
    <property type="reaction ID" value="UER00352"/>
</dbReference>
<evidence type="ECO:0000256" key="1">
    <source>
        <dbReference type="ARBA" id="ARBA00001206"/>
    </source>
</evidence>
<keyword evidence="16" id="KW-0479">Metal-binding</keyword>
<keyword evidence="11 16" id="KW-0067">ATP-binding</keyword>
<organism evidence="17">
    <name type="scientific">uncultured delta proteobacterium</name>
    <dbReference type="NCBI Taxonomy" id="34034"/>
    <lineage>
        <taxon>Bacteria</taxon>
        <taxon>Deltaproteobacteria</taxon>
        <taxon>environmental samples</taxon>
    </lineage>
</organism>
<comment type="subcellular location">
    <subcellularLocation>
        <location evidence="3 16">Cytoplasm</location>
    </subcellularLocation>
</comment>
<dbReference type="CDD" id="cd24015">
    <property type="entry name" value="ASKHA_NBD_PanK-III"/>
    <property type="match status" value="1"/>
</dbReference>
<comment type="similarity">
    <text evidence="14 16">Belongs to the type III pantothenate kinase family.</text>
</comment>
<dbReference type="InterPro" id="IPR004619">
    <property type="entry name" value="Type_III_PanK"/>
</dbReference>
<evidence type="ECO:0000256" key="9">
    <source>
        <dbReference type="ARBA" id="ARBA00022741"/>
    </source>
</evidence>
<dbReference type="PANTHER" id="PTHR34265:SF1">
    <property type="entry name" value="TYPE III PANTOTHENATE KINASE"/>
    <property type="match status" value="1"/>
</dbReference>
<evidence type="ECO:0000256" key="6">
    <source>
        <dbReference type="ARBA" id="ARBA00012102"/>
    </source>
</evidence>
<keyword evidence="12 16" id="KW-0630">Potassium</keyword>
<dbReference type="GO" id="GO:0005737">
    <property type="term" value="C:cytoplasm"/>
    <property type="evidence" value="ECO:0007669"/>
    <property type="project" value="UniProtKB-SubCell"/>
</dbReference>
<dbReference type="Gene3D" id="3.30.420.40">
    <property type="match status" value="2"/>
</dbReference>
<evidence type="ECO:0000256" key="11">
    <source>
        <dbReference type="ARBA" id="ARBA00022840"/>
    </source>
</evidence>
<dbReference type="SUPFAM" id="SSF53067">
    <property type="entry name" value="Actin-like ATPase domain"/>
    <property type="match status" value="2"/>
</dbReference>
<accession>A0A212JJP4</accession>
<comment type="cofactor">
    <cofactor evidence="16">
        <name>NH4(+)</name>
        <dbReference type="ChEBI" id="CHEBI:28938"/>
    </cofactor>
    <cofactor evidence="16">
        <name>K(+)</name>
        <dbReference type="ChEBI" id="CHEBI:29103"/>
    </cofactor>
    <text evidence="16">A monovalent cation. Ammonium or potassium.</text>
</comment>
<dbReference type="NCBIfam" id="NF009855">
    <property type="entry name" value="PRK13321.1"/>
    <property type="match status" value="1"/>
</dbReference>
<evidence type="ECO:0000256" key="8">
    <source>
        <dbReference type="ARBA" id="ARBA00022679"/>
    </source>
</evidence>
<dbReference type="GO" id="GO:0046872">
    <property type="term" value="F:metal ion binding"/>
    <property type="evidence" value="ECO:0007669"/>
    <property type="project" value="UniProtKB-KW"/>
</dbReference>
<evidence type="ECO:0000313" key="17">
    <source>
        <dbReference type="EMBL" id="SBV99637.1"/>
    </source>
</evidence>
<evidence type="ECO:0000256" key="13">
    <source>
        <dbReference type="ARBA" id="ARBA00022993"/>
    </source>
</evidence>
<name>A0A212JJP4_9DELT</name>
<feature type="binding site" evidence="16">
    <location>
        <begin position="9"/>
        <end position="16"/>
    </location>
    <ligand>
        <name>ATP</name>
        <dbReference type="ChEBI" id="CHEBI:30616"/>
    </ligand>
</feature>
<feature type="binding site" evidence="16">
    <location>
        <begin position="110"/>
        <end position="113"/>
    </location>
    <ligand>
        <name>substrate</name>
    </ligand>
</feature>
<proteinExistence type="inferred from homology"/>
<keyword evidence="7 16" id="KW-0963">Cytoplasm</keyword>
<dbReference type="InterPro" id="IPR043129">
    <property type="entry name" value="ATPase_NBD"/>
</dbReference>
<dbReference type="NCBIfam" id="TIGR00671">
    <property type="entry name" value="baf"/>
    <property type="match status" value="1"/>
</dbReference>
<comment type="subunit">
    <text evidence="5 16">Homodimer.</text>
</comment>
<gene>
    <name evidence="16 17" type="primary">coaX</name>
    <name evidence="17" type="ORF">KL86DPRO_11637</name>
</gene>
<evidence type="ECO:0000256" key="3">
    <source>
        <dbReference type="ARBA" id="ARBA00004496"/>
    </source>
</evidence>
<sequence length="260" mass="27576">MSITTLLFDIGNTNIKIGFADDAKITAQFTLPTDSRQTADGLGLALSGLCRHMGVDPKDVKACVASSVAPVIAHLVRGACRVFLGQTVLFAPEDIAIPLENKYARPQEVGADRLVGAYAARRLMPNATSIISVDYGTATTFDFVTESTYLGGLICPGVYSSVEALASRTAKLPHIALDIDACEPSVGRSTAESINHGFVFGFAAMTEGLCERLSKTLPGPVEVVATGGFAKSLARVTKCFTMVRPDLLLEGLRLLHKEQA</sequence>
<comment type="catalytic activity">
    <reaction evidence="1 16">
        <text>(R)-pantothenate + ATP = (R)-4'-phosphopantothenate + ADP + H(+)</text>
        <dbReference type="Rhea" id="RHEA:16373"/>
        <dbReference type="ChEBI" id="CHEBI:10986"/>
        <dbReference type="ChEBI" id="CHEBI:15378"/>
        <dbReference type="ChEBI" id="CHEBI:29032"/>
        <dbReference type="ChEBI" id="CHEBI:30616"/>
        <dbReference type="ChEBI" id="CHEBI:456216"/>
        <dbReference type="EC" id="2.7.1.33"/>
    </reaction>
</comment>
<dbReference type="AlphaFoldDB" id="A0A212JJP4"/>
<keyword evidence="10 16" id="KW-0418">Kinase</keyword>
<comment type="pathway">
    <text evidence="4 16">Cofactor biosynthesis; coenzyme A biosynthesis; CoA from (R)-pantothenate: step 1/5.</text>
</comment>
<feature type="binding site" evidence="16">
    <location>
        <position position="190"/>
    </location>
    <ligand>
        <name>substrate</name>
    </ligand>
</feature>
<dbReference type="EC" id="2.7.1.33" evidence="6 16"/>
<feature type="binding site" evidence="16">
    <location>
        <position position="103"/>
    </location>
    <ligand>
        <name>substrate</name>
    </ligand>
</feature>
<dbReference type="Pfam" id="PF03309">
    <property type="entry name" value="Pan_kinase"/>
    <property type="match status" value="1"/>
</dbReference>
<protein>
    <recommendedName>
        <fullName evidence="15 16">Type III pantothenate kinase</fullName>
        <ecNumber evidence="6 16">2.7.1.33</ecNumber>
    </recommendedName>
    <alternativeName>
        <fullName evidence="16">PanK-III</fullName>
    </alternativeName>
    <alternativeName>
        <fullName evidence="16">Pantothenic acid kinase</fullName>
    </alternativeName>
</protein>
<evidence type="ECO:0000256" key="4">
    <source>
        <dbReference type="ARBA" id="ARBA00005225"/>
    </source>
</evidence>
<keyword evidence="8 16" id="KW-0808">Transferase</keyword>
<evidence type="ECO:0000256" key="12">
    <source>
        <dbReference type="ARBA" id="ARBA00022958"/>
    </source>
</evidence>
<dbReference type="GO" id="GO:0005524">
    <property type="term" value="F:ATP binding"/>
    <property type="evidence" value="ECO:0007669"/>
    <property type="project" value="UniProtKB-UniRule"/>
</dbReference>
<feature type="binding site" evidence="16">
    <location>
        <position position="134"/>
    </location>
    <ligand>
        <name>K(+)</name>
        <dbReference type="ChEBI" id="CHEBI:29103"/>
    </ligand>
</feature>
<dbReference type="EMBL" id="FLUQ01000001">
    <property type="protein sequence ID" value="SBV99637.1"/>
    <property type="molecule type" value="Genomic_DNA"/>
</dbReference>
<keyword evidence="13 16" id="KW-0173">Coenzyme A biosynthesis</keyword>
<reference evidence="17" key="1">
    <citation type="submission" date="2016-04" db="EMBL/GenBank/DDBJ databases">
        <authorList>
            <person name="Evans L.H."/>
            <person name="Alamgir A."/>
            <person name="Owens N."/>
            <person name="Weber N.D."/>
            <person name="Virtaneva K."/>
            <person name="Barbian K."/>
            <person name="Babar A."/>
            <person name="Rosenke K."/>
        </authorList>
    </citation>
    <scope>NUCLEOTIDE SEQUENCE</scope>
    <source>
        <strain evidence="17">86</strain>
    </source>
</reference>